<dbReference type="RefSeq" id="WP_132088699.1">
    <property type="nucleotide sequence ID" value="NZ_JANKAQ010000001.1"/>
</dbReference>
<reference evidence="1 2" key="1">
    <citation type="submission" date="2019-03" db="EMBL/GenBank/DDBJ databases">
        <title>Genomic Encyclopedia of Type Strains, Phase IV (KMG-IV): sequencing the most valuable type-strain genomes for metagenomic binning, comparative biology and taxonomic classification.</title>
        <authorList>
            <person name="Goeker M."/>
        </authorList>
    </citation>
    <scope>NUCLEOTIDE SEQUENCE [LARGE SCALE GENOMIC DNA]</scope>
    <source>
        <strain evidence="1 2">DSM 28559</strain>
    </source>
</reference>
<dbReference type="NCBIfam" id="TIGR01784">
    <property type="entry name" value="T_den_put_tspse"/>
    <property type="match status" value="1"/>
</dbReference>
<dbReference type="InterPro" id="IPR010106">
    <property type="entry name" value="RpnA"/>
</dbReference>
<dbReference type="OrthoDB" id="9775482at2"/>
<dbReference type="PANTHER" id="PTHR41317:SF1">
    <property type="entry name" value="PD-(D_E)XK NUCLEASE FAMILY TRANSPOSASE"/>
    <property type="match status" value="1"/>
</dbReference>
<protein>
    <submittedName>
        <fullName evidence="1">Putative transposase/invertase (TIGR01784 family)</fullName>
    </submittedName>
</protein>
<dbReference type="Pfam" id="PF12784">
    <property type="entry name" value="PDDEXK_2"/>
    <property type="match status" value="1"/>
</dbReference>
<dbReference type="PANTHER" id="PTHR41317">
    <property type="entry name" value="PD-(D_E)XK NUCLEASE FAMILY TRANSPOSASE"/>
    <property type="match status" value="1"/>
</dbReference>
<sequence>MGTKTWEELEITDDFLFGKVMRNPELCKRTIEVILGIEIDRIDYLEEQKTIDMSLDAKSIRLDVYVKDGANTVYNIEMQPVKRDNLPKRSRYYQGMIDLALIEKGEHYSKLNRSYVIFICSFDLFGKNRCVYTFENRCIEDSEISLGDETVKVFLNSRGDSTHLNSNLKAFLEYMNHKKESENDFITMLDREVKKAKANLEWRREYMTLYIKFQEMMEEGREEGLAEGRVEGLAEGREEGLAEGRAEGDMRRLISQVRKKSEKGISSEVAADMLEESPEMIERIMNLIQNYPTMDDKQIYDELNS</sequence>
<evidence type="ECO:0000313" key="2">
    <source>
        <dbReference type="Proteomes" id="UP000295711"/>
    </source>
</evidence>
<organism evidence="1 2">
    <name type="scientific">Frisingicoccus caecimuris</name>
    <dbReference type="NCBI Taxonomy" id="1796636"/>
    <lineage>
        <taxon>Bacteria</taxon>
        <taxon>Bacillati</taxon>
        <taxon>Bacillota</taxon>
        <taxon>Clostridia</taxon>
        <taxon>Lachnospirales</taxon>
        <taxon>Lachnospiraceae</taxon>
        <taxon>Frisingicoccus</taxon>
    </lineage>
</organism>
<dbReference type="Proteomes" id="UP000295711">
    <property type="component" value="Unassembled WGS sequence"/>
</dbReference>
<dbReference type="EMBL" id="SLXA01000002">
    <property type="protein sequence ID" value="TCO85833.1"/>
    <property type="molecule type" value="Genomic_DNA"/>
</dbReference>
<keyword evidence="2" id="KW-1185">Reference proteome</keyword>
<accession>A0A4R2LHU7</accession>
<name>A0A4R2LHU7_9FIRM</name>
<gene>
    <name evidence="1" type="ORF">EV212_102148</name>
</gene>
<comment type="caution">
    <text evidence="1">The sequence shown here is derived from an EMBL/GenBank/DDBJ whole genome shotgun (WGS) entry which is preliminary data.</text>
</comment>
<proteinExistence type="predicted"/>
<evidence type="ECO:0000313" key="1">
    <source>
        <dbReference type="EMBL" id="TCO85833.1"/>
    </source>
</evidence>
<dbReference type="AlphaFoldDB" id="A0A4R2LHU7"/>